<organism evidence="1 2">
    <name type="scientific">Mucilaginibacter gynuensis</name>
    <dbReference type="NCBI Taxonomy" id="1302236"/>
    <lineage>
        <taxon>Bacteria</taxon>
        <taxon>Pseudomonadati</taxon>
        <taxon>Bacteroidota</taxon>
        <taxon>Sphingobacteriia</taxon>
        <taxon>Sphingobacteriales</taxon>
        <taxon>Sphingobacteriaceae</taxon>
        <taxon>Mucilaginibacter</taxon>
    </lineage>
</organism>
<comment type="caution">
    <text evidence="1">The sequence shown here is derived from an EMBL/GenBank/DDBJ whole genome shotgun (WGS) entry which is preliminary data.</text>
</comment>
<evidence type="ECO:0000313" key="2">
    <source>
        <dbReference type="Proteomes" id="UP001500582"/>
    </source>
</evidence>
<protein>
    <submittedName>
        <fullName evidence="1">Uncharacterized protein</fullName>
    </submittedName>
</protein>
<accession>A0ABP8G4T5</accession>
<sequence length="171" mass="20088">MKKCYIICFIIVWSNILFGQSLKENKDSQICYWQIEQEYVNDEIVKYLKENEISGSKAVAVIKIEYIKENEIRFYLTSIIYHSTLLKNMPSCYAIVKGEPILVYQPQKSYNVKECQTKIKKILRNKLIDDLNKKGKLKENLVPVSFDPSKYIIHFKDGNLLKKEHVGFVPE</sequence>
<dbReference type="EMBL" id="BAABFT010000003">
    <property type="protein sequence ID" value="GAA4317515.1"/>
    <property type="molecule type" value="Genomic_DNA"/>
</dbReference>
<evidence type="ECO:0000313" key="1">
    <source>
        <dbReference type="EMBL" id="GAA4317515.1"/>
    </source>
</evidence>
<name>A0ABP8G4T5_9SPHI</name>
<gene>
    <name evidence="1" type="ORF">GCM10023149_15090</name>
</gene>
<reference evidence="2" key="1">
    <citation type="journal article" date="2019" name="Int. J. Syst. Evol. Microbiol.">
        <title>The Global Catalogue of Microorganisms (GCM) 10K type strain sequencing project: providing services to taxonomists for standard genome sequencing and annotation.</title>
        <authorList>
            <consortium name="The Broad Institute Genomics Platform"/>
            <consortium name="The Broad Institute Genome Sequencing Center for Infectious Disease"/>
            <person name="Wu L."/>
            <person name="Ma J."/>
        </authorList>
    </citation>
    <scope>NUCLEOTIDE SEQUENCE [LARGE SCALE GENOMIC DNA]</scope>
    <source>
        <strain evidence="2">JCM 17705</strain>
    </source>
</reference>
<keyword evidence="2" id="KW-1185">Reference proteome</keyword>
<dbReference type="Proteomes" id="UP001500582">
    <property type="component" value="Unassembled WGS sequence"/>
</dbReference>
<dbReference type="RefSeq" id="WP_345210413.1">
    <property type="nucleotide sequence ID" value="NZ_BAABFT010000003.1"/>
</dbReference>
<proteinExistence type="predicted"/>